<dbReference type="PRINTS" id="PR00507">
    <property type="entry name" value="N12N6MTFRASE"/>
</dbReference>
<dbReference type="OrthoDB" id="1637728at2"/>
<organism evidence="3 4">
    <name type="scientific">Bailinhaonella thermotolerans</name>
    <dbReference type="NCBI Taxonomy" id="1070861"/>
    <lineage>
        <taxon>Bacteria</taxon>
        <taxon>Bacillati</taxon>
        <taxon>Actinomycetota</taxon>
        <taxon>Actinomycetes</taxon>
        <taxon>Streptosporangiales</taxon>
        <taxon>Streptosporangiaceae</taxon>
        <taxon>Bailinhaonella</taxon>
    </lineage>
</organism>
<evidence type="ECO:0000313" key="3">
    <source>
        <dbReference type="EMBL" id="RJL32068.1"/>
    </source>
</evidence>
<feature type="compositionally biased region" description="Low complexity" evidence="1">
    <location>
        <begin position="107"/>
        <end position="128"/>
    </location>
</feature>
<dbReference type="PANTHER" id="PTHR14911">
    <property type="entry name" value="THUMP DOMAIN-CONTAINING"/>
    <property type="match status" value="1"/>
</dbReference>
<proteinExistence type="predicted"/>
<keyword evidence="3" id="KW-0808">Transferase</keyword>
<dbReference type="EMBL" id="QZEY01000005">
    <property type="protein sequence ID" value="RJL32068.1"/>
    <property type="molecule type" value="Genomic_DNA"/>
</dbReference>
<dbReference type="GO" id="GO:0030488">
    <property type="term" value="P:tRNA methylation"/>
    <property type="evidence" value="ECO:0007669"/>
    <property type="project" value="TreeGrafter"/>
</dbReference>
<keyword evidence="3" id="KW-0489">Methyltransferase</keyword>
<dbReference type="PANTHER" id="PTHR14911:SF13">
    <property type="entry name" value="TRNA (GUANINE(6)-N2)-METHYLTRANSFERASE THUMP3"/>
    <property type="match status" value="1"/>
</dbReference>
<gene>
    <name evidence="3" type="ORF">D5H75_16705</name>
</gene>
<name>A0A3A4BCY6_9ACTN</name>
<dbReference type="Pfam" id="PF01170">
    <property type="entry name" value="UPF0020"/>
    <property type="match status" value="1"/>
</dbReference>
<dbReference type="SUPFAM" id="SSF53335">
    <property type="entry name" value="S-adenosyl-L-methionine-dependent methyltransferases"/>
    <property type="match status" value="1"/>
</dbReference>
<evidence type="ECO:0000256" key="1">
    <source>
        <dbReference type="SAM" id="MobiDB-lite"/>
    </source>
</evidence>
<dbReference type="GO" id="GO:0016423">
    <property type="term" value="F:tRNA (guanine) methyltransferase activity"/>
    <property type="evidence" value="ECO:0007669"/>
    <property type="project" value="TreeGrafter"/>
</dbReference>
<reference evidence="3 4" key="1">
    <citation type="submission" date="2018-09" db="EMBL/GenBank/DDBJ databases">
        <title>YIM 75507 draft genome.</title>
        <authorList>
            <person name="Tang S."/>
            <person name="Feng Y."/>
        </authorList>
    </citation>
    <scope>NUCLEOTIDE SEQUENCE [LARGE SCALE GENOMIC DNA]</scope>
    <source>
        <strain evidence="3 4">YIM 75507</strain>
    </source>
</reference>
<dbReference type="RefSeq" id="WP_119927386.1">
    <property type="nucleotide sequence ID" value="NZ_QZEY01000005.1"/>
</dbReference>
<dbReference type="InterPro" id="IPR000241">
    <property type="entry name" value="RlmKL-like_Mtase"/>
</dbReference>
<dbReference type="AlphaFoldDB" id="A0A3A4BCY6"/>
<protein>
    <submittedName>
        <fullName evidence="3">Methyltransferase domain-containing protein</fullName>
    </submittedName>
</protein>
<feature type="region of interest" description="Disordered" evidence="1">
    <location>
        <begin position="93"/>
        <end position="128"/>
    </location>
</feature>
<comment type="caution">
    <text evidence="3">The sequence shown here is derived from an EMBL/GenBank/DDBJ whole genome shotgun (WGS) entry which is preliminary data.</text>
</comment>
<dbReference type="Gene3D" id="3.30.2130.30">
    <property type="match status" value="1"/>
</dbReference>
<evidence type="ECO:0000313" key="4">
    <source>
        <dbReference type="Proteomes" id="UP000265768"/>
    </source>
</evidence>
<keyword evidence="4" id="KW-1185">Reference proteome</keyword>
<sequence length="386" mass="39747">MTGARLVARCARGLETVLAEEILRAGHGPVAGIGHREVHFDGVPGAAEPRTADDVFLLVARGPDVGPGRSGLAALARLAGAVDPARLAGTTPAETLAAGGRGDRSAHGPSSGGSFPAGSPAGGSPALPYGGSGVEVSASFLGRRNFNRYDAEDAVGEALARRLRLPYHSRRNGSAPPAGYGGWRLTLDGEHATLMLRLGDRPLHRRGYKTETVPGTLHPPVAAAMAILADIRPGQRVLDPCCGAATLLIEAHALQPQAMYQGVDAAPAALAAARANIARAGIGSAGIHVRRGDAAALPLGDATVDRVIANPPWGAQVTPLGRLAARPGAWWRELTRVLGSDGTATVIIPDPSVLATAIHHDLIPTQIRQIHVSGARPYLVRLTPSP</sequence>
<dbReference type="Proteomes" id="UP000265768">
    <property type="component" value="Unassembled WGS sequence"/>
</dbReference>
<dbReference type="InterPro" id="IPR029063">
    <property type="entry name" value="SAM-dependent_MTases_sf"/>
</dbReference>
<evidence type="ECO:0000259" key="2">
    <source>
        <dbReference type="Pfam" id="PF01170"/>
    </source>
</evidence>
<accession>A0A3A4BCY6</accession>
<dbReference type="CDD" id="cd02440">
    <property type="entry name" value="AdoMet_MTases"/>
    <property type="match status" value="1"/>
</dbReference>
<dbReference type="Gene3D" id="3.40.50.150">
    <property type="entry name" value="Vaccinia Virus protein VP39"/>
    <property type="match status" value="1"/>
</dbReference>
<feature type="domain" description="Ribosomal RNA large subunit methyltransferase K/L-like methyltransferase" evidence="2">
    <location>
        <begin position="206"/>
        <end position="361"/>
    </location>
</feature>